<reference evidence="2" key="1">
    <citation type="journal article" date="2022" name="bioRxiv">
        <title>Sequencing and chromosome-scale assembly of the giantPleurodeles waltlgenome.</title>
        <authorList>
            <person name="Brown T."/>
            <person name="Elewa A."/>
            <person name="Iarovenko S."/>
            <person name="Subramanian E."/>
            <person name="Araus A.J."/>
            <person name="Petzold A."/>
            <person name="Susuki M."/>
            <person name="Suzuki K.-i.T."/>
            <person name="Hayashi T."/>
            <person name="Toyoda A."/>
            <person name="Oliveira C."/>
            <person name="Osipova E."/>
            <person name="Leigh N.D."/>
            <person name="Simon A."/>
            <person name="Yun M.H."/>
        </authorList>
    </citation>
    <scope>NUCLEOTIDE SEQUENCE</scope>
    <source>
        <strain evidence="2">20211129_DDA</strain>
        <tissue evidence="2">Liver</tissue>
    </source>
</reference>
<organism evidence="2 3">
    <name type="scientific">Pleurodeles waltl</name>
    <name type="common">Iberian ribbed newt</name>
    <dbReference type="NCBI Taxonomy" id="8319"/>
    <lineage>
        <taxon>Eukaryota</taxon>
        <taxon>Metazoa</taxon>
        <taxon>Chordata</taxon>
        <taxon>Craniata</taxon>
        <taxon>Vertebrata</taxon>
        <taxon>Euteleostomi</taxon>
        <taxon>Amphibia</taxon>
        <taxon>Batrachia</taxon>
        <taxon>Caudata</taxon>
        <taxon>Salamandroidea</taxon>
        <taxon>Salamandridae</taxon>
        <taxon>Pleurodelinae</taxon>
        <taxon>Pleurodeles</taxon>
    </lineage>
</organism>
<evidence type="ECO:0000313" key="3">
    <source>
        <dbReference type="Proteomes" id="UP001066276"/>
    </source>
</evidence>
<dbReference type="EMBL" id="JANPWB010000016">
    <property type="protein sequence ID" value="KAJ1082203.1"/>
    <property type="molecule type" value="Genomic_DNA"/>
</dbReference>
<gene>
    <name evidence="2" type="ORF">NDU88_002371</name>
</gene>
<evidence type="ECO:0000313" key="2">
    <source>
        <dbReference type="EMBL" id="KAJ1082203.1"/>
    </source>
</evidence>
<evidence type="ECO:0000256" key="1">
    <source>
        <dbReference type="SAM" id="MobiDB-lite"/>
    </source>
</evidence>
<accession>A0AAV7KYS4</accession>
<keyword evidence="3" id="KW-1185">Reference proteome</keyword>
<proteinExistence type="predicted"/>
<name>A0AAV7KYS4_PLEWA</name>
<sequence>MPPNGAKAAFSAGRGKPIRNSATTCLGAPVEVKRGLGEKTNAKVKITTLDRFFEKSRDGVSGETGMTASLGMAEQPGFIGTGTGLESPLQEGLEVSRDGKAEDIIQLKNPCDMLPQTYHMTESQADLMNNRRADKALIQPENVQQRSPDGNGGSLVEDLVNPGDVDLSNGGKMEDARLVTPRDKELVQSDTVFSL</sequence>
<feature type="region of interest" description="Disordered" evidence="1">
    <location>
        <begin position="138"/>
        <end position="175"/>
    </location>
</feature>
<protein>
    <submittedName>
        <fullName evidence="2">Uncharacterized protein</fullName>
    </submittedName>
</protein>
<comment type="caution">
    <text evidence="2">The sequence shown here is derived from an EMBL/GenBank/DDBJ whole genome shotgun (WGS) entry which is preliminary data.</text>
</comment>
<dbReference type="AlphaFoldDB" id="A0AAV7KYS4"/>
<dbReference type="Proteomes" id="UP001066276">
    <property type="component" value="Chromosome 12"/>
</dbReference>
<feature type="region of interest" description="Disordered" evidence="1">
    <location>
        <begin position="1"/>
        <end position="21"/>
    </location>
</feature>